<evidence type="ECO:0000256" key="9">
    <source>
        <dbReference type="PROSITE-ProRule" id="PRU00042"/>
    </source>
</evidence>
<dbReference type="PROSITE" id="PS00028">
    <property type="entry name" value="ZINC_FINGER_C2H2_1"/>
    <property type="match status" value="2"/>
</dbReference>
<protein>
    <recommendedName>
        <fullName evidence="11">C2H2-type domain-containing protein</fullName>
    </recommendedName>
</protein>
<evidence type="ECO:0000256" key="3">
    <source>
        <dbReference type="ARBA" id="ARBA00022737"/>
    </source>
</evidence>
<dbReference type="SMART" id="SM00355">
    <property type="entry name" value="ZnF_C2H2"/>
    <property type="match status" value="2"/>
</dbReference>
<evidence type="ECO:0000256" key="4">
    <source>
        <dbReference type="ARBA" id="ARBA00022771"/>
    </source>
</evidence>
<keyword evidence="13" id="KW-1185">Reference proteome</keyword>
<feature type="region of interest" description="Disordered" evidence="10">
    <location>
        <begin position="24"/>
        <end position="48"/>
    </location>
</feature>
<dbReference type="SUPFAM" id="SSF57667">
    <property type="entry name" value="beta-beta-alpha zinc fingers"/>
    <property type="match status" value="1"/>
</dbReference>
<organism evidence="12 13">
    <name type="scientific">Metschnikowia bicuspidata</name>
    <dbReference type="NCBI Taxonomy" id="27322"/>
    <lineage>
        <taxon>Eukaryota</taxon>
        <taxon>Fungi</taxon>
        <taxon>Dikarya</taxon>
        <taxon>Ascomycota</taxon>
        <taxon>Saccharomycotina</taxon>
        <taxon>Pichiomycetes</taxon>
        <taxon>Metschnikowiaceae</taxon>
        <taxon>Metschnikowia</taxon>
    </lineage>
</organism>
<comment type="subcellular location">
    <subcellularLocation>
        <location evidence="1">Nucleus</location>
    </subcellularLocation>
</comment>
<dbReference type="Pfam" id="PF00096">
    <property type="entry name" value="zf-C2H2"/>
    <property type="match status" value="2"/>
</dbReference>
<feature type="domain" description="C2H2-type" evidence="11">
    <location>
        <begin position="167"/>
        <end position="194"/>
    </location>
</feature>
<accession>A0A4P9ZEV0</accession>
<dbReference type="GO" id="GO:0005634">
    <property type="term" value="C:nucleus"/>
    <property type="evidence" value="ECO:0007669"/>
    <property type="project" value="UniProtKB-SubCell"/>
</dbReference>
<dbReference type="InterPro" id="IPR036236">
    <property type="entry name" value="Znf_C2H2_sf"/>
</dbReference>
<keyword evidence="7" id="KW-0804">Transcription</keyword>
<evidence type="ECO:0000256" key="1">
    <source>
        <dbReference type="ARBA" id="ARBA00004123"/>
    </source>
</evidence>
<keyword evidence="3" id="KW-0677">Repeat</keyword>
<dbReference type="EMBL" id="ML004441">
    <property type="protein sequence ID" value="RKP31485.1"/>
    <property type="molecule type" value="Genomic_DNA"/>
</dbReference>
<evidence type="ECO:0000256" key="2">
    <source>
        <dbReference type="ARBA" id="ARBA00022723"/>
    </source>
</evidence>
<keyword evidence="6" id="KW-0805">Transcription regulation</keyword>
<feature type="domain" description="C2H2-type" evidence="11">
    <location>
        <begin position="223"/>
        <end position="259"/>
    </location>
</feature>
<feature type="compositionally biased region" description="Polar residues" evidence="10">
    <location>
        <begin position="33"/>
        <end position="48"/>
    </location>
</feature>
<feature type="domain" description="C2H2-type" evidence="11">
    <location>
        <begin position="195"/>
        <end position="222"/>
    </location>
</feature>
<dbReference type="FunFam" id="3.30.160.60:FF:000181">
    <property type="entry name" value="C2H2 type zinc finger protein"/>
    <property type="match status" value="1"/>
</dbReference>
<evidence type="ECO:0000256" key="7">
    <source>
        <dbReference type="ARBA" id="ARBA00023163"/>
    </source>
</evidence>
<dbReference type="Proteomes" id="UP000268321">
    <property type="component" value="Unassembled WGS sequence"/>
</dbReference>
<proteinExistence type="predicted"/>
<evidence type="ECO:0000313" key="12">
    <source>
        <dbReference type="EMBL" id="RKP31485.1"/>
    </source>
</evidence>
<dbReference type="AlphaFoldDB" id="A0A4P9ZEV0"/>
<keyword evidence="2" id="KW-0479">Metal-binding</keyword>
<evidence type="ECO:0000256" key="6">
    <source>
        <dbReference type="ARBA" id="ARBA00023015"/>
    </source>
</evidence>
<dbReference type="OrthoDB" id="8117402at2759"/>
<dbReference type="PANTHER" id="PTHR23235">
    <property type="entry name" value="KRUEPPEL-LIKE TRANSCRIPTION FACTOR"/>
    <property type="match status" value="1"/>
</dbReference>
<evidence type="ECO:0000313" key="13">
    <source>
        <dbReference type="Proteomes" id="UP000268321"/>
    </source>
</evidence>
<feature type="compositionally biased region" description="Low complexity" evidence="10">
    <location>
        <begin position="84"/>
        <end position="105"/>
    </location>
</feature>
<name>A0A4P9ZEV0_9ASCO</name>
<keyword evidence="8" id="KW-0539">Nucleus</keyword>
<evidence type="ECO:0000256" key="8">
    <source>
        <dbReference type="ARBA" id="ARBA00023242"/>
    </source>
</evidence>
<dbReference type="InterPro" id="IPR013087">
    <property type="entry name" value="Znf_C2H2_type"/>
</dbReference>
<dbReference type="GO" id="GO:0071468">
    <property type="term" value="P:cellular response to acidic pH"/>
    <property type="evidence" value="ECO:0007669"/>
    <property type="project" value="UniProtKB-ARBA"/>
</dbReference>
<dbReference type="PANTHER" id="PTHR23235:SF120">
    <property type="entry name" value="KRUPPEL-LIKE FACTOR 15"/>
    <property type="match status" value="1"/>
</dbReference>
<evidence type="ECO:0000259" key="11">
    <source>
        <dbReference type="PROSITE" id="PS50157"/>
    </source>
</evidence>
<dbReference type="FunFam" id="3.30.160.60:FF:000100">
    <property type="entry name" value="Zinc finger 45-like"/>
    <property type="match status" value="1"/>
</dbReference>
<evidence type="ECO:0000256" key="10">
    <source>
        <dbReference type="SAM" id="MobiDB-lite"/>
    </source>
</evidence>
<dbReference type="GO" id="GO:0000981">
    <property type="term" value="F:DNA-binding transcription factor activity, RNA polymerase II-specific"/>
    <property type="evidence" value="ECO:0007669"/>
    <property type="project" value="TreeGrafter"/>
</dbReference>
<evidence type="ECO:0000256" key="5">
    <source>
        <dbReference type="ARBA" id="ARBA00022833"/>
    </source>
</evidence>
<reference evidence="13" key="1">
    <citation type="journal article" date="2018" name="Nat. Microbiol.">
        <title>Leveraging single-cell genomics to expand the fungal tree of life.</title>
        <authorList>
            <person name="Ahrendt S.R."/>
            <person name="Quandt C.A."/>
            <person name="Ciobanu D."/>
            <person name="Clum A."/>
            <person name="Salamov A."/>
            <person name="Andreopoulos B."/>
            <person name="Cheng J.F."/>
            <person name="Woyke T."/>
            <person name="Pelin A."/>
            <person name="Henrissat B."/>
            <person name="Reynolds N.K."/>
            <person name="Benny G.L."/>
            <person name="Smith M.E."/>
            <person name="James T.Y."/>
            <person name="Grigoriev I.V."/>
        </authorList>
    </citation>
    <scope>NUCLEOTIDE SEQUENCE [LARGE SCALE GENOMIC DNA]</scope>
    <source>
        <strain evidence="13">Baker2002</strain>
    </source>
</reference>
<dbReference type="PROSITE" id="PS50157">
    <property type="entry name" value="ZINC_FINGER_C2H2_2"/>
    <property type="match status" value="3"/>
</dbReference>
<dbReference type="Gene3D" id="3.30.160.60">
    <property type="entry name" value="Classic Zinc Finger"/>
    <property type="match status" value="3"/>
</dbReference>
<dbReference type="GO" id="GO:0000978">
    <property type="term" value="F:RNA polymerase II cis-regulatory region sequence-specific DNA binding"/>
    <property type="evidence" value="ECO:0007669"/>
    <property type="project" value="TreeGrafter"/>
</dbReference>
<sequence>MGSLYLYNGAKAQRQVLIAADQPPEAVAARTPSLFSTSSRNSPLNDSSALRVQYQSSYYGRAPSRHTEPLLEPEHADSRLHLNPGDLLGRRSGSSPSSDVGLKPSSRSRSHSSSRAERRSVSPFLDVGADEVSDDDLCNPAEVSRQRILDLAATSASKSKQKHPSSFACHMCDKRFTRTYNLKSHLRTHAHERPFVCKVCGKSFARQHDRKRHDDLHLGERKYVCKGILRNGTEFGCGKKFARADALRRHFQTELGKKCIRLLVEEDEREQDGELLSDTQLPSGKVMNPLQADVLVSSRPVLLAFLSPLHVPTVSVVPPE</sequence>
<feature type="region of interest" description="Disordered" evidence="10">
    <location>
        <begin position="73"/>
        <end position="122"/>
    </location>
</feature>
<keyword evidence="5" id="KW-0862">Zinc</keyword>
<gene>
    <name evidence="12" type="ORF">METBISCDRAFT_13985</name>
</gene>
<keyword evidence="4 9" id="KW-0863">Zinc-finger</keyword>
<dbReference type="GO" id="GO:0008270">
    <property type="term" value="F:zinc ion binding"/>
    <property type="evidence" value="ECO:0007669"/>
    <property type="project" value="UniProtKB-KW"/>
</dbReference>
<dbReference type="GO" id="GO:0071248">
    <property type="term" value="P:cellular response to metal ion"/>
    <property type="evidence" value="ECO:0007669"/>
    <property type="project" value="UniProtKB-ARBA"/>
</dbReference>